<dbReference type="AlphaFoldDB" id="A0ABD1DSX9"/>
<dbReference type="EMBL" id="JBEHCU010002573">
    <property type="protein sequence ID" value="KAL1402728.1"/>
    <property type="molecule type" value="Genomic_DNA"/>
</dbReference>
<comment type="caution">
    <text evidence="2">The sequence shown here is derived from an EMBL/GenBank/DDBJ whole genome shotgun (WGS) entry which is preliminary data.</text>
</comment>
<feature type="non-terminal residue" evidence="2">
    <location>
        <position position="50"/>
    </location>
</feature>
<name>A0ABD1DSX9_CULPP</name>
<proteinExistence type="predicted"/>
<feature type="transmembrane region" description="Helical" evidence="1">
    <location>
        <begin position="31"/>
        <end position="49"/>
    </location>
</feature>
<accession>A0ABD1DSX9</accession>
<dbReference type="Proteomes" id="UP001562425">
    <property type="component" value="Unassembled WGS sequence"/>
</dbReference>
<evidence type="ECO:0000256" key="1">
    <source>
        <dbReference type="SAM" id="Phobius"/>
    </source>
</evidence>
<reference evidence="2 3" key="1">
    <citation type="submission" date="2024-05" db="EMBL/GenBank/DDBJ databases">
        <title>Culex pipiens pipiens assembly and annotation.</title>
        <authorList>
            <person name="Alout H."/>
            <person name="Durand T."/>
        </authorList>
    </citation>
    <scope>NUCLEOTIDE SEQUENCE [LARGE SCALE GENOMIC DNA]</scope>
    <source>
        <strain evidence="2">HA-2024</strain>
        <tissue evidence="2">Whole body</tissue>
    </source>
</reference>
<protein>
    <submittedName>
        <fullName evidence="2">Uncharacterized protein</fullName>
    </submittedName>
</protein>
<keyword evidence="1" id="KW-1133">Transmembrane helix</keyword>
<organism evidence="2 3">
    <name type="scientific">Culex pipiens pipiens</name>
    <name type="common">Northern house mosquito</name>
    <dbReference type="NCBI Taxonomy" id="38569"/>
    <lineage>
        <taxon>Eukaryota</taxon>
        <taxon>Metazoa</taxon>
        <taxon>Ecdysozoa</taxon>
        <taxon>Arthropoda</taxon>
        <taxon>Hexapoda</taxon>
        <taxon>Insecta</taxon>
        <taxon>Pterygota</taxon>
        <taxon>Neoptera</taxon>
        <taxon>Endopterygota</taxon>
        <taxon>Diptera</taxon>
        <taxon>Nematocera</taxon>
        <taxon>Culicoidea</taxon>
        <taxon>Culicidae</taxon>
        <taxon>Culicinae</taxon>
        <taxon>Culicini</taxon>
        <taxon>Culex</taxon>
        <taxon>Culex</taxon>
    </lineage>
</organism>
<keyword evidence="1" id="KW-0812">Transmembrane</keyword>
<keyword evidence="3" id="KW-1185">Reference proteome</keyword>
<gene>
    <name evidence="2" type="ORF">pipiens_005943</name>
</gene>
<sequence length="50" mass="5541">MADPTIQTFCCHNRIRSPPAVKLMDEFNTDGYIVVCIVSSFFGIAGAIYQ</sequence>
<evidence type="ECO:0000313" key="3">
    <source>
        <dbReference type="Proteomes" id="UP001562425"/>
    </source>
</evidence>
<evidence type="ECO:0000313" key="2">
    <source>
        <dbReference type="EMBL" id="KAL1402728.1"/>
    </source>
</evidence>
<keyword evidence="1" id="KW-0472">Membrane</keyword>